<gene>
    <name evidence="1" type="ORF">AC812_09750</name>
</gene>
<dbReference type="PATRIC" id="fig|360411.5.peg.380"/>
<sequence length="642" mass="69922">MNPPVQISPASTVMDCAARLQLNGEALGEFEILAITAGEGNGWHFTAEVLRQSLPLWDGRECYLDHHLGERSLRDLAGVVYDPQWDEARQGIRLRLKPLGPAAALLRALGSAMLDESVRPQVGFSADLLFTARGRQVEKIVRVLSVDCVIQPARGGAFLRALNQQSPQTHFTHFSTDGGNLMNELNPTPIPADAPGTPAAPPQPSAAALEGELCRLLLDQSLAAAHLPTAAAERIRRQFSGRTFDPADLQRTIEDTRQMVSELTAGQWVNGPARIEAIYSPEDQLKAAVHDLLGIPKPAALNGLKAARLSGIRELYTLLTGDYNFYGGYYPERVTLSTTATLPGLLKDALNKMVVMGWEELGRSGYRWWEPIVSVEHFSNLHPITGVLVGEVSVLPGVAEGAAYTELAIRDSAEVGEWGKYGGFVALTLEMFERDETHKLRQYPRKLASAALRRISALVGSIFTANNGVGPQMADGSAVFHAANHHNVGTAALSGEAWEAASKAIYEQPMLVAEGGSAPKLALDARYLIVPRSLRLTAMRILYPAFERETGIFSENLQRGEMGDVITCPEFGDPNDWAAVADPKLAPGIILGERFGLLPEIFVADRETSGALFTHDEIRMKVRHWVSVFVADYRPLYKANVA</sequence>
<dbReference type="OrthoDB" id="9806592at2"/>
<dbReference type="Proteomes" id="UP000050514">
    <property type="component" value="Unassembled WGS sequence"/>
</dbReference>
<evidence type="ECO:0008006" key="3">
    <source>
        <dbReference type="Google" id="ProtNLM"/>
    </source>
</evidence>
<dbReference type="RefSeq" id="WP_061913236.1">
    <property type="nucleotide sequence ID" value="NZ_DF967971.1"/>
</dbReference>
<dbReference type="AlphaFoldDB" id="A0A0P6XIA8"/>
<keyword evidence="2" id="KW-1185">Reference proteome</keyword>
<dbReference type="STRING" id="360411.AC812_09750"/>
<dbReference type="EMBL" id="LGHJ01000015">
    <property type="protein sequence ID" value="KPL75233.1"/>
    <property type="molecule type" value="Genomic_DNA"/>
</dbReference>
<dbReference type="Pfam" id="PF25209">
    <property type="entry name" value="Phage_capsid_4"/>
    <property type="match status" value="1"/>
</dbReference>
<name>A0A0P6XIA8_9CHLR</name>
<organism evidence="1 2">
    <name type="scientific">Bellilinea caldifistulae</name>
    <dbReference type="NCBI Taxonomy" id="360411"/>
    <lineage>
        <taxon>Bacteria</taxon>
        <taxon>Bacillati</taxon>
        <taxon>Chloroflexota</taxon>
        <taxon>Anaerolineae</taxon>
        <taxon>Anaerolineales</taxon>
        <taxon>Anaerolineaceae</taxon>
        <taxon>Bellilinea</taxon>
    </lineage>
</organism>
<protein>
    <recommendedName>
        <fullName evidence="3">Bacteriophage Mu GpT domain-containing protein</fullName>
    </recommendedName>
</protein>
<proteinExistence type="predicted"/>
<reference evidence="1 2" key="1">
    <citation type="submission" date="2015-07" db="EMBL/GenBank/DDBJ databases">
        <title>Draft genome of Bellilinea caldifistulae DSM 17877.</title>
        <authorList>
            <person name="Hemp J."/>
            <person name="Ward L.M."/>
            <person name="Pace L.A."/>
            <person name="Fischer W.W."/>
        </authorList>
    </citation>
    <scope>NUCLEOTIDE SEQUENCE [LARGE SCALE GENOMIC DNA]</scope>
    <source>
        <strain evidence="1 2">GOMI-1</strain>
    </source>
</reference>
<evidence type="ECO:0000313" key="1">
    <source>
        <dbReference type="EMBL" id="KPL75233.1"/>
    </source>
</evidence>
<evidence type="ECO:0000313" key="2">
    <source>
        <dbReference type="Proteomes" id="UP000050514"/>
    </source>
</evidence>
<comment type="caution">
    <text evidence="1">The sequence shown here is derived from an EMBL/GenBank/DDBJ whole genome shotgun (WGS) entry which is preliminary data.</text>
</comment>
<accession>A0A0P6XIA8</accession>